<dbReference type="InterPro" id="IPR000801">
    <property type="entry name" value="Esterase-like"/>
</dbReference>
<dbReference type="GO" id="GO:0016747">
    <property type="term" value="F:acyltransferase activity, transferring groups other than amino-acyl groups"/>
    <property type="evidence" value="ECO:0007669"/>
    <property type="project" value="TreeGrafter"/>
</dbReference>
<evidence type="ECO:0000313" key="2">
    <source>
        <dbReference type="EMBL" id="PIZ17466.1"/>
    </source>
</evidence>
<dbReference type="InterPro" id="IPR029058">
    <property type="entry name" value="AB_hydrolase_fold"/>
</dbReference>
<evidence type="ECO:0000256" key="1">
    <source>
        <dbReference type="SAM" id="SignalP"/>
    </source>
</evidence>
<evidence type="ECO:0008006" key="4">
    <source>
        <dbReference type="Google" id="ProtNLM"/>
    </source>
</evidence>
<dbReference type="PANTHER" id="PTHR48098:SF1">
    <property type="entry name" value="DIACYLGLYCEROL ACYLTRANSFERASE_MYCOLYLTRANSFERASE AG85A"/>
    <property type="match status" value="1"/>
</dbReference>
<protein>
    <recommendedName>
        <fullName evidence="4">Esterase</fullName>
    </recommendedName>
</protein>
<dbReference type="InterPro" id="IPR050583">
    <property type="entry name" value="Mycobacterial_A85_antigen"/>
</dbReference>
<dbReference type="PANTHER" id="PTHR48098">
    <property type="entry name" value="ENTEROCHELIN ESTERASE-RELATED"/>
    <property type="match status" value="1"/>
</dbReference>
<gene>
    <name evidence="2" type="ORF">COY52_04530</name>
</gene>
<dbReference type="Pfam" id="PF00756">
    <property type="entry name" value="Esterase"/>
    <property type="match status" value="1"/>
</dbReference>
<dbReference type="Proteomes" id="UP000229307">
    <property type="component" value="Unassembled WGS sequence"/>
</dbReference>
<feature type="signal peptide" evidence="1">
    <location>
        <begin position="1"/>
        <end position="20"/>
    </location>
</feature>
<comment type="caution">
    <text evidence="2">The sequence shown here is derived from an EMBL/GenBank/DDBJ whole genome shotgun (WGS) entry which is preliminary data.</text>
</comment>
<evidence type="ECO:0000313" key="3">
    <source>
        <dbReference type="Proteomes" id="UP000229307"/>
    </source>
</evidence>
<dbReference type="EMBL" id="PFMR01000115">
    <property type="protein sequence ID" value="PIZ17466.1"/>
    <property type="molecule type" value="Genomic_DNA"/>
</dbReference>
<name>A0A2M7SD30_9BACT</name>
<reference evidence="3" key="1">
    <citation type="submission" date="2017-09" db="EMBL/GenBank/DDBJ databases">
        <title>Depth-based differentiation of microbial function through sediment-hosted aquifers and enrichment of novel symbionts in the deep terrestrial subsurface.</title>
        <authorList>
            <person name="Probst A.J."/>
            <person name="Ladd B."/>
            <person name="Jarett J.K."/>
            <person name="Geller-Mcgrath D.E."/>
            <person name="Sieber C.M.K."/>
            <person name="Emerson J.B."/>
            <person name="Anantharaman K."/>
            <person name="Thomas B.C."/>
            <person name="Malmstrom R."/>
            <person name="Stieglmeier M."/>
            <person name="Klingl A."/>
            <person name="Woyke T."/>
            <person name="Ryan C.M."/>
            <person name="Banfield J.F."/>
        </authorList>
    </citation>
    <scope>NUCLEOTIDE SEQUENCE [LARGE SCALE GENOMIC DNA]</scope>
</reference>
<feature type="chain" id="PRO_5014805440" description="Esterase" evidence="1">
    <location>
        <begin position="21"/>
        <end position="312"/>
    </location>
</feature>
<dbReference type="Gene3D" id="3.40.50.1820">
    <property type="entry name" value="alpha/beta hydrolase"/>
    <property type="match status" value="1"/>
</dbReference>
<keyword evidence="1" id="KW-0732">Signal</keyword>
<accession>A0A2M7SD30</accession>
<sequence>MKLIRSLTIILGGVTLLFCASCSCETLTADQLRIDAATPEYKGMMPAAPAEEWKMKEFEIESKSLRGKGKISVYVPPGYNRSKKKYPVVYYLHGMGDHNRTWLGGEQEMDRMATLMAEKGDIIPMILVAPDGGRGFWSNYYDYSVLYEDWVVKDVRSYIEKKYRVLKGKKNTVIAGVSMGGFGALKIALRHPDIFGFVCAISPAIPPSELPSGQVTVFTQIYGPQADPSYYRQNHPFWLIKGNNNKVKNIKFAVKCGTADGLYPSVTDFVYFIRASGIQCDWRTYEGMKHDVYYFRRASVDSLKDISKFFKK</sequence>
<organism evidence="2 3">
    <name type="scientific">Candidatus Desantisbacteria bacterium CG_4_10_14_0_8_um_filter_48_22</name>
    <dbReference type="NCBI Taxonomy" id="1974543"/>
    <lineage>
        <taxon>Bacteria</taxon>
        <taxon>Candidatus Desantisiibacteriota</taxon>
    </lineage>
</organism>
<dbReference type="SUPFAM" id="SSF53474">
    <property type="entry name" value="alpha/beta-Hydrolases"/>
    <property type="match status" value="1"/>
</dbReference>
<dbReference type="PROSITE" id="PS51257">
    <property type="entry name" value="PROKAR_LIPOPROTEIN"/>
    <property type="match status" value="1"/>
</dbReference>
<dbReference type="AlphaFoldDB" id="A0A2M7SD30"/>
<proteinExistence type="predicted"/>